<accession>A0ABN8M9S3</accession>
<comment type="caution">
    <text evidence="2">The sequence shown here is derived from an EMBL/GenBank/DDBJ whole genome shotgun (WGS) entry which is preliminary data.</text>
</comment>
<dbReference type="Gene3D" id="3.40.20.10">
    <property type="entry name" value="Severin"/>
    <property type="match status" value="1"/>
</dbReference>
<dbReference type="InterPro" id="IPR036886">
    <property type="entry name" value="Villin_headpiece_dom_sf"/>
</dbReference>
<dbReference type="Proteomes" id="UP001159427">
    <property type="component" value="Unassembled WGS sequence"/>
</dbReference>
<dbReference type="PROSITE" id="PS51089">
    <property type="entry name" value="HP"/>
    <property type="match status" value="1"/>
</dbReference>
<dbReference type="InterPro" id="IPR007122">
    <property type="entry name" value="Villin/Gelsolin"/>
</dbReference>
<dbReference type="Pfam" id="PF02209">
    <property type="entry name" value="VHP"/>
    <property type="match status" value="1"/>
</dbReference>
<keyword evidence="3" id="KW-1185">Reference proteome</keyword>
<dbReference type="InterPro" id="IPR029006">
    <property type="entry name" value="ADF-H/Gelsolin-like_dom_sf"/>
</dbReference>
<gene>
    <name evidence="2" type="ORF">PEVE_00025535</name>
</gene>
<dbReference type="SMART" id="SM00153">
    <property type="entry name" value="VHP"/>
    <property type="match status" value="1"/>
</dbReference>
<dbReference type="EMBL" id="CALNXI010000344">
    <property type="protein sequence ID" value="CAH3025279.1"/>
    <property type="molecule type" value="Genomic_DNA"/>
</dbReference>
<dbReference type="SUPFAM" id="SSF47050">
    <property type="entry name" value="VHP, Villin headpiece domain"/>
    <property type="match status" value="1"/>
</dbReference>
<name>A0ABN8M9S3_9CNID</name>
<reference evidence="2 3" key="1">
    <citation type="submission" date="2022-05" db="EMBL/GenBank/DDBJ databases">
        <authorList>
            <consortium name="Genoscope - CEA"/>
            <person name="William W."/>
        </authorList>
    </citation>
    <scope>NUCLEOTIDE SEQUENCE [LARGE SCALE GENOMIC DNA]</scope>
</reference>
<dbReference type="PANTHER" id="PTHR11977:SF45">
    <property type="entry name" value="SUPERVILLIN"/>
    <property type="match status" value="1"/>
</dbReference>
<evidence type="ECO:0000259" key="1">
    <source>
        <dbReference type="PROSITE" id="PS51089"/>
    </source>
</evidence>
<protein>
    <recommendedName>
        <fullName evidence="1">HP domain-containing protein</fullName>
    </recommendedName>
</protein>
<evidence type="ECO:0000313" key="3">
    <source>
        <dbReference type="Proteomes" id="UP001159427"/>
    </source>
</evidence>
<dbReference type="PANTHER" id="PTHR11977">
    <property type="entry name" value="VILLIN"/>
    <property type="match status" value="1"/>
</dbReference>
<sequence length="164" mass="19137">MYLWHGWWPNDEDSESRASTTGSAETRWSNDRRLAMETIKSYAQELERDFSQVFIVFAGLEPKSFQNLFPFWEDRPDVAKINRSTGRVDGDILKLETELAKLSRKEYSLEELKQKPPPEGVDPSRLETYLSEADFEKAFKMTRTAFDALAMWKKTNLRKKAGLF</sequence>
<organism evidence="2 3">
    <name type="scientific">Porites evermanni</name>
    <dbReference type="NCBI Taxonomy" id="104178"/>
    <lineage>
        <taxon>Eukaryota</taxon>
        <taxon>Metazoa</taxon>
        <taxon>Cnidaria</taxon>
        <taxon>Anthozoa</taxon>
        <taxon>Hexacorallia</taxon>
        <taxon>Scleractinia</taxon>
        <taxon>Fungiina</taxon>
        <taxon>Poritidae</taxon>
        <taxon>Porites</taxon>
    </lineage>
</organism>
<feature type="domain" description="HP" evidence="1">
    <location>
        <begin position="101"/>
        <end position="164"/>
    </location>
</feature>
<dbReference type="Gene3D" id="1.10.950.10">
    <property type="entry name" value="Villin headpiece domain"/>
    <property type="match status" value="1"/>
</dbReference>
<proteinExistence type="predicted"/>
<dbReference type="InterPro" id="IPR003128">
    <property type="entry name" value="Villin_headpiece"/>
</dbReference>
<dbReference type="SUPFAM" id="SSF55753">
    <property type="entry name" value="Actin depolymerizing proteins"/>
    <property type="match status" value="1"/>
</dbReference>
<evidence type="ECO:0000313" key="2">
    <source>
        <dbReference type="EMBL" id="CAH3025279.1"/>
    </source>
</evidence>